<gene>
    <name evidence="1" type="ORF">Q5H92_22180</name>
</gene>
<dbReference type="RefSeq" id="WP_305013757.1">
    <property type="nucleotide sequence ID" value="NZ_JAUQSX010000014.1"/>
</dbReference>
<dbReference type="EMBL" id="JAUQSX010000014">
    <property type="protein sequence ID" value="MDO7849088.1"/>
    <property type="molecule type" value="Genomic_DNA"/>
</dbReference>
<accession>A0ABT9AGU0</accession>
<name>A0ABT9AGU0_9BACT</name>
<protein>
    <submittedName>
        <fullName evidence="1">Uncharacterized protein</fullName>
    </submittedName>
</protein>
<keyword evidence="2" id="KW-1185">Reference proteome</keyword>
<comment type="caution">
    <text evidence="1">The sequence shown here is derived from an EMBL/GenBank/DDBJ whole genome shotgun (WGS) entry which is preliminary data.</text>
</comment>
<evidence type="ECO:0000313" key="1">
    <source>
        <dbReference type="EMBL" id="MDO7849088.1"/>
    </source>
</evidence>
<dbReference type="Proteomes" id="UP001167796">
    <property type="component" value="Unassembled WGS sequence"/>
</dbReference>
<proteinExistence type="predicted"/>
<reference evidence="1" key="1">
    <citation type="submission" date="2023-07" db="EMBL/GenBank/DDBJ databases">
        <authorList>
            <person name="Kim M.K."/>
        </authorList>
    </citation>
    <scope>NUCLEOTIDE SEQUENCE</scope>
    <source>
        <strain evidence="1">M29</strain>
    </source>
</reference>
<evidence type="ECO:0000313" key="2">
    <source>
        <dbReference type="Proteomes" id="UP001167796"/>
    </source>
</evidence>
<organism evidence="1 2">
    <name type="scientific">Hymenobacter mellowenesis</name>
    <dbReference type="NCBI Taxonomy" id="3063995"/>
    <lineage>
        <taxon>Bacteria</taxon>
        <taxon>Pseudomonadati</taxon>
        <taxon>Bacteroidota</taxon>
        <taxon>Cytophagia</taxon>
        <taxon>Cytophagales</taxon>
        <taxon>Hymenobacteraceae</taxon>
        <taxon>Hymenobacter</taxon>
    </lineage>
</organism>
<sequence>MTVADTNPMHGTDAAFAVEVPRWKTGKAREGGALYWYSNFKRPKAAQKPVPSQEDRVPQDTLSIGLNRAQLDSIYQLARQVFAVPAKPFLVSDSLPPRPYSHDLDNYLVVTFAPQHSSGACFECSGYKEHNIASYKLAAYLEKVKAEFLHR</sequence>